<keyword evidence="7 17" id="KW-0812">Transmembrane</keyword>
<keyword evidence="9" id="KW-0999">Mitochondrion inner membrane</keyword>
<comment type="caution">
    <text evidence="19">The sequence shown here is derived from an EMBL/GenBank/DDBJ whole genome shotgun (WGS) entry which is preliminary data.</text>
</comment>
<evidence type="ECO:0000256" key="6">
    <source>
        <dbReference type="ARBA" id="ARBA00022660"/>
    </source>
</evidence>
<comment type="subcellular location">
    <subcellularLocation>
        <location evidence="1">Mitochondrion inner membrane</location>
    </subcellularLocation>
</comment>
<evidence type="ECO:0000256" key="1">
    <source>
        <dbReference type="ARBA" id="ARBA00004273"/>
    </source>
</evidence>
<keyword evidence="10" id="KW-0249">Electron transport</keyword>
<evidence type="ECO:0000256" key="2">
    <source>
        <dbReference type="ARBA" id="ARBA00006488"/>
    </source>
</evidence>
<feature type="transmembrane region" description="Helical" evidence="17">
    <location>
        <begin position="264"/>
        <end position="281"/>
    </location>
</feature>
<keyword evidence="14 17" id="KW-0472">Membrane</keyword>
<keyword evidence="12 16" id="KW-0408">Iron</keyword>
<evidence type="ECO:0000256" key="15">
    <source>
        <dbReference type="ARBA" id="ARBA00029351"/>
    </source>
</evidence>
<evidence type="ECO:0000313" key="20">
    <source>
        <dbReference type="Proteomes" id="UP000245699"/>
    </source>
</evidence>
<evidence type="ECO:0000256" key="14">
    <source>
        <dbReference type="ARBA" id="ARBA00023136"/>
    </source>
</evidence>
<evidence type="ECO:0000256" key="8">
    <source>
        <dbReference type="ARBA" id="ARBA00022723"/>
    </source>
</evidence>
<proteinExistence type="inferred from homology"/>
<dbReference type="InterPro" id="IPR002326">
    <property type="entry name" value="Cyt_c1"/>
</dbReference>
<evidence type="ECO:0000256" key="16">
    <source>
        <dbReference type="PIRSR" id="PIRSR602326-1"/>
    </source>
</evidence>
<dbReference type="AlphaFoldDB" id="A0A2T9Z4M6"/>
<dbReference type="PROSITE" id="PS51007">
    <property type="entry name" value="CYTC"/>
    <property type="match status" value="1"/>
</dbReference>
<dbReference type="SUPFAM" id="SSF81496">
    <property type="entry name" value="Cytochrome c1 subunit of cytochrome bc1 complex (Ubiquinol-cytochrome c reductase), transmembrane anchor"/>
    <property type="match status" value="1"/>
</dbReference>
<dbReference type="EMBL" id="MBFT01000030">
    <property type="protein sequence ID" value="PVU99565.1"/>
    <property type="molecule type" value="Genomic_DNA"/>
</dbReference>
<dbReference type="OrthoDB" id="5925at2759"/>
<protein>
    <recommendedName>
        <fullName evidence="3">quinol--cytochrome-c reductase</fullName>
        <ecNumber evidence="3">7.1.1.8</ecNumber>
    </recommendedName>
</protein>
<evidence type="ECO:0000256" key="5">
    <source>
        <dbReference type="ARBA" id="ARBA00022617"/>
    </source>
</evidence>
<dbReference type="Gene3D" id="1.20.5.100">
    <property type="entry name" value="Cytochrome c1, transmembrane anchor, C-terminal"/>
    <property type="match status" value="1"/>
</dbReference>
<feature type="binding site" description="covalent" evidence="16">
    <location>
        <position position="219"/>
    </location>
    <ligand>
        <name>heme c</name>
        <dbReference type="ChEBI" id="CHEBI:61717"/>
    </ligand>
</feature>
<keyword evidence="8 16" id="KW-0479">Metal-binding</keyword>
<dbReference type="GO" id="GO:0008121">
    <property type="term" value="F:quinol-cytochrome-c reductase activity"/>
    <property type="evidence" value="ECO:0007669"/>
    <property type="project" value="UniProtKB-EC"/>
</dbReference>
<dbReference type="GO" id="GO:0005743">
    <property type="term" value="C:mitochondrial inner membrane"/>
    <property type="evidence" value="ECO:0007669"/>
    <property type="project" value="UniProtKB-SubCell"/>
</dbReference>
<dbReference type="GO" id="GO:0046872">
    <property type="term" value="F:metal ion binding"/>
    <property type="evidence" value="ECO:0007669"/>
    <property type="project" value="UniProtKB-KW"/>
</dbReference>
<dbReference type="Pfam" id="PF02167">
    <property type="entry name" value="Cytochrom_C1"/>
    <property type="match status" value="1"/>
</dbReference>
<comment type="similarity">
    <text evidence="2">Belongs to the cytochrome c family.</text>
</comment>
<name>A0A2T9Z4M6_9FUNG</name>
<evidence type="ECO:0000313" key="19">
    <source>
        <dbReference type="EMBL" id="PVU99565.1"/>
    </source>
</evidence>
<evidence type="ECO:0000256" key="10">
    <source>
        <dbReference type="ARBA" id="ARBA00022982"/>
    </source>
</evidence>
<evidence type="ECO:0000256" key="13">
    <source>
        <dbReference type="ARBA" id="ARBA00023128"/>
    </source>
</evidence>
<evidence type="ECO:0000256" key="3">
    <source>
        <dbReference type="ARBA" id="ARBA00012951"/>
    </source>
</evidence>
<evidence type="ECO:0000256" key="17">
    <source>
        <dbReference type="SAM" id="Phobius"/>
    </source>
</evidence>
<dbReference type="FunFam" id="1.10.760.10:FF:000002">
    <property type="entry name" value="Cytochrome c1, heme protein"/>
    <property type="match status" value="1"/>
</dbReference>
<evidence type="ECO:0000256" key="7">
    <source>
        <dbReference type="ARBA" id="ARBA00022692"/>
    </source>
</evidence>
<evidence type="ECO:0000256" key="9">
    <source>
        <dbReference type="ARBA" id="ARBA00022792"/>
    </source>
</evidence>
<feature type="domain" description="Cytochrome c" evidence="18">
    <location>
        <begin position="83"/>
        <end position="235"/>
    </location>
</feature>
<evidence type="ECO:0000256" key="4">
    <source>
        <dbReference type="ARBA" id="ARBA00022448"/>
    </source>
</evidence>
<dbReference type="STRING" id="61424.A0A2T9Z4M6"/>
<comment type="catalytic activity">
    <reaction evidence="15">
        <text>a quinol + 2 Fe(III)-[cytochrome c](out) = a quinone + 2 Fe(II)-[cytochrome c](out) + 2 H(+)(out)</text>
        <dbReference type="Rhea" id="RHEA:11484"/>
        <dbReference type="Rhea" id="RHEA-COMP:10350"/>
        <dbReference type="Rhea" id="RHEA-COMP:14399"/>
        <dbReference type="ChEBI" id="CHEBI:15378"/>
        <dbReference type="ChEBI" id="CHEBI:24646"/>
        <dbReference type="ChEBI" id="CHEBI:29033"/>
        <dbReference type="ChEBI" id="CHEBI:29034"/>
        <dbReference type="ChEBI" id="CHEBI:132124"/>
        <dbReference type="EC" id="7.1.1.8"/>
    </reaction>
</comment>
<dbReference type="GO" id="GO:0020037">
    <property type="term" value="F:heme binding"/>
    <property type="evidence" value="ECO:0007669"/>
    <property type="project" value="InterPro"/>
</dbReference>
<feature type="binding site" description="covalent" evidence="16">
    <location>
        <position position="99"/>
    </location>
    <ligand>
        <name>heme c</name>
        <dbReference type="ChEBI" id="CHEBI:61717"/>
    </ligand>
</feature>
<keyword evidence="11 17" id="KW-1133">Transmembrane helix</keyword>
<dbReference type="Proteomes" id="UP000245699">
    <property type="component" value="Unassembled WGS sequence"/>
</dbReference>
<dbReference type="InterPro" id="IPR021157">
    <property type="entry name" value="Cyt_c1_TM_anchor_C"/>
</dbReference>
<evidence type="ECO:0000256" key="12">
    <source>
        <dbReference type="ARBA" id="ARBA00023004"/>
    </source>
</evidence>
<dbReference type="InterPro" id="IPR009056">
    <property type="entry name" value="Cyt_c-like_dom"/>
</dbReference>
<gene>
    <name evidence="19" type="ORF">BB559_000608</name>
</gene>
<dbReference type="PRINTS" id="PR00603">
    <property type="entry name" value="CYTOCHROMEC1"/>
</dbReference>
<feature type="binding site" description="covalent" evidence="16">
    <location>
        <position position="100"/>
    </location>
    <ligand>
        <name>heme c</name>
        <dbReference type="ChEBI" id="CHEBI:61717"/>
    </ligand>
</feature>
<evidence type="ECO:0000256" key="11">
    <source>
        <dbReference type="ARBA" id="ARBA00022989"/>
    </source>
</evidence>
<keyword evidence="5 16" id="KW-0349">Heme</keyword>
<dbReference type="PANTHER" id="PTHR10266">
    <property type="entry name" value="CYTOCHROME C1"/>
    <property type="match status" value="1"/>
</dbReference>
<evidence type="ECO:0000259" key="18">
    <source>
        <dbReference type="PROSITE" id="PS51007"/>
    </source>
</evidence>
<keyword evidence="13" id="KW-0496">Mitochondrion</keyword>
<sequence>MFSRKASDFFKASSKLFSTQAGARFNPKSNVFIGSAAATLLGSGLGIYYLNKNPAKANMIDEGLHSPTYPFQHAKTFGIFDHASIRRGYQVYREICAACHSAELVKWRNLVDVAFTEEEVKAMAAEFEYQAGPDDNGEMFMRPGILADPLPSVYANEEAARASNNGALPPDLSLITKARHNGASYVFSLLTGYYDTPAGVNVREGLHFNPYFPGGAISMAQSLYDGIVEYEDGTPATASQMAKDVVTFLNWASEPELDDRKRKGTQILIVFSILTALSVWIKRHRTVSLKTRKFAYFPPTNWNGKPKA</sequence>
<comment type="cofactor">
    <cofactor evidence="16">
        <name>heme c</name>
        <dbReference type="ChEBI" id="CHEBI:61717"/>
    </cofactor>
    <text evidence="16">Binds 1 heme c group covalently per subunit.</text>
</comment>
<dbReference type="InterPro" id="IPR036909">
    <property type="entry name" value="Cyt_c-like_dom_sf"/>
</dbReference>
<dbReference type="PANTHER" id="PTHR10266:SF3">
    <property type="entry name" value="CYTOCHROME C1, HEME PROTEIN, MITOCHONDRIAL"/>
    <property type="match status" value="1"/>
</dbReference>
<keyword evidence="6" id="KW-0679">Respiratory chain</keyword>
<keyword evidence="4" id="KW-0813">Transport</keyword>
<feature type="binding site" description="covalent" evidence="16">
    <location>
        <position position="96"/>
    </location>
    <ligand>
        <name>heme c</name>
        <dbReference type="ChEBI" id="CHEBI:61717"/>
    </ligand>
</feature>
<reference evidence="19 20" key="1">
    <citation type="journal article" date="2018" name="MBio">
        <title>Comparative Genomics Reveals the Core Gene Toolbox for the Fungus-Insect Symbiosis.</title>
        <authorList>
            <person name="Wang Y."/>
            <person name="Stata M."/>
            <person name="Wang W."/>
            <person name="Stajich J.E."/>
            <person name="White M.M."/>
            <person name="Moncalvo J.M."/>
        </authorList>
    </citation>
    <scope>NUCLEOTIDE SEQUENCE [LARGE SCALE GENOMIC DNA]</scope>
    <source>
        <strain evidence="19 20">AUS-77-4</strain>
    </source>
</reference>
<dbReference type="SUPFAM" id="SSF46626">
    <property type="entry name" value="Cytochrome c"/>
    <property type="match status" value="1"/>
</dbReference>
<accession>A0A2T9Z4M6</accession>
<dbReference type="Gene3D" id="1.10.760.10">
    <property type="entry name" value="Cytochrome c-like domain"/>
    <property type="match status" value="1"/>
</dbReference>
<organism evidence="19 20">
    <name type="scientific">Furculomyces boomerangus</name>
    <dbReference type="NCBI Taxonomy" id="61424"/>
    <lineage>
        <taxon>Eukaryota</taxon>
        <taxon>Fungi</taxon>
        <taxon>Fungi incertae sedis</taxon>
        <taxon>Zoopagomycota</taxon>
        <taxon>Kickxellomycotina</taxon>
        <taxon>Harpellomycetes</taxon>
        <taxon>Harpellales</taxon>
        <taxon>Harpellaceae</taxon>
        <taxon>Furculomyces</taxon>
    </lineage>
</organism>
<dbReference type="GO" id="GO:0006122">
    <property type="term" value="P:mitochondrial electron transport, ubiquinol to cytochrome c"/>
    <property type="evidence" value="ECO:0007669"/>
    <property type="project" value="TreeGrafter"/>
</dbReference>
<keyword evidence="20" id="KW-1185">Reference proteome</keyword>
<dbReference type="EC" id="7.1.1.8" evidence="3"/>